<evidence type="ECO:0000313" key="5">
    <source>
        <dbReference type="Proteomes" id="UP000198243"/>
    </source>
</evidence>
<feature type="transmembrane region" description="Helical" evidence="2">
    <location>
        <begin position="124"/>
        <end position="143"/>
    </location>
</feature>
<feature type="transmembrane region" description="Helical" evidence="2">
    <location>
        <begin position="207"/>
        <end position="229"/>
    </location>
</feature>
<evidence type="ECO:0000256" key="1">
    <source>
        <dbReference type="SAM" id="MobiDB-lite"/>
    </source>
</evidence>
<dbReference type="Pfam" id="PF00174">
    <property type="entry name" value="Oxidored_molyb"/>
    <property type="match status" value="1"/>
</dbReference>
<dbReference type="EMBL" id="LT607412">
    <property type="protein sequence ID" value="SCE93132.1"/>
    <property type="molecule type" value="Genomic_DNA"/>
</dbReference>
<protein>
    <submittedName>
        <fullName evidence="4">DMSO/TMAO reductase YedYZ, molybdopterin-dependent catalytic subunit</fullName>
    </submittedName>
</protein>
<dbReference type="OrthoDB" id="9795587at2"/>
<dbReference type="Proteomes" id="UP000198243">
    <property type="component" value="Chromosome I"/>
</dbReference>
<keyword evidence="2" id="KW-0812">Transmembrane</keyword>
<dbReference type="RefSeq" id="WP_089019012.1">
    <property type="nucleotide sequence ID" value="NZ_LT607412.1"/>
</dbReference>
<sequence>MSTTSHRYAALAGVTAAAIAIGIAEPVAVLTGPRSAPLVAVGGVVVDAVPESLKQLAIDIFGTADKIALLVGTALLLGAFAALLGVLAVRRLALGLAGIAAFAAVGVAAALTRSGADAADALPSLVGGVLGALVLWLFIAGPLELDPWPWSPPTPTAPRAEAPQSPAGPVTSEDLPVPVTPAVPPEPAAPIGPAPGEGVDAESRRRFLTGAGVLLGTATVAGLGGRWLAGRRGVSAAREAIRLPAPVAPAPALPAGADLSMAQLAPYVTPNFGFYRIDTALVVPQVDPATWRLRIHGRVRTERTYSYADLLARPLVERYITLACVSNEVGGDLIGNARWLGVPLRELLDEVEPEADADQVVGRSVDGWTCGTPTAALRDGRDALLAIGMNGEPLPVEHGFPVRVVVPGLYGYVSACKWVTELELTRFADFDAYWVPRGWSVEGPIKTQSRIDAPRARNRLTTGPVTVAGVAWAQHRGIRRVEVRVDGGPWQEAELAPTVSVDTWVQWSWRWDATPGEHRLQVRATDATGATQTERTQGVVPDGATGWHTVTVTVR</sequence>
<accession>A0A1C4WAC7</accession>
<keyword evidence="5" id="KW-1185">Reference proteome</keyword>
<dbReference type="Gene3D" id="3.90.420.10">
    <property type="entry name" value="Oxidoreductase, molybdopterin-binding domain"/>
    <property type="match status" value="1"/>
</dbReference>
<dbReference type="GO" id="GO:0043546">
    <property type="term" value="F:molybdopterin cofactor binding"/>
    <property type="evidence" value="ECO:0007669"/>
    <property type="project" value="TreeGrafter"/>
</dbReference>
<reference evidence="5" key="1">
    <citation type="submission" date="2016-06" db="EMBL/GenBank/DDBJ databases">
        <authorList>
            <person name="Varghese N."/>
            <person name="Submissions Spin"/>
        </authorList>
    </citation>
    <scope>NUCLEOTIDE SEQUENCE [LARGE SCALE GENOMIC DNA]</scope>
    <source>
        <strain evidence="5">DSM 44875</strain>
    </source>
</reference>
<keyword evidence="2" id="KW-0472">Membrane</keyword>
<dbReference type="GO" id="GO:0020037">
    <property type="term" value="F:heme binding"/>
    <property type="evidence" value="ECO:0007669"/>
    <property type="project" value="TreeGrafter"/>
</dbReference>
<name>A0A1C4WAC7_9ACTN</name>
<evidence type="ECO:0000313" key="4">
    <source>
        <dbReference type="EMBL" id="SCE93132.1"/>
    </source>
</evidence>
<dbReference type="InterPro" id="IPR000572">
    <property type="entry name" value="OxRdtase_Mopterin-bd_dom"/>
</dbReference>
<feature type="domain" description="Oxidoreductase molybdopterin-binding" evidence="3">
    <location>
        <begin position="282"/>
        <end position="434"/>
    </location>
</feature>
<dbReference type="SUPFAM" id="SSF81296">
    <property type="entry name" value="E set domains"/>
    <property type="match status" value="1"/>
</dbReference>
<evidence type="ECO:0000256" key="2">
    <source>
        <dbReference type="SAM" id="Phobius"/>
    </source>
</evidence>
<dbReference type="GO" id="GO:0006790">
    <property type="term" value="P:sulfur compound metabolic process"/>
    <property type="evidence" value="ECO:0007669"/>
    <property type="project" value="TreeGrafter"/>
</dbReference>
<dbReference type="InterPro" id="IPR014756">
    <property type="entry name" value="Ig_E-set"/>
</dbReference>
<dbReference type="PANTHER" id="PTHR19372:SF7">
    <property type="entry name" value="SULFITE OXIDASE, MITOCHONDRIAL"/>
    <property type="match status" value="1"/>
</dbReference>
<evidence type="ECO:0000259" key="3">
    <source>
        <dbReference type="Pfam" id="PF00174"/>
    </source>
</evidence>
<dbReference type="AlphaFoldDB" id="A0A1C4WAC7"/>
<organism evidence="4 5">
    <name type="scientific">Micromonospora coriariae</name>
    <dbReference type="NCBI Taxonomy" id="285665"/>
    <lineage>
        <taxon>Bacteria</taxon>
        <taxon>Bacillati</taxon>
        <taxon>Actinomycetota</taxon>
        <taxon>Actinomycetes</taxon>
        <taxon>Micromonosporales</taxon>
        <taxon>Micromonosporaceae</taxon>
        <taxon>Micromonospora</taxon>
    </lineage>
</organism>
<feature type="region of interest" description="Disordered" evidence="1">
    <location>
        <begin position="150"/>
        <end position="182"/>
    </location>
</feature>
<proteinExistence type="predicted"/>
<dbReference type="InterPro" id="IPR036374">
    <property type="entry name" value="OxRdtase_Mopterin-bd_sf"/>
</dbReference>
<feature type="transmembrane region" description="Helical" evidence="2">
    <location>
        <begin position="67"/>
        <end position="87"/>
    </location>
</feature>
<dbReference type="SUPFAM" id="SSF56524">
    <property type="entry name" value="Oxidoreductase molybdopterin-binding domain"/>
    <property type="match status" value="1"/>
</dbReference>
<dbReference type="GO" id="GO:0008482">
    <property type="term" value="F:sulfite oxidase activity"/>
    <property type="evidence" value="ECO:0007669"/>
    <property type="project" value="TreeGrafter"/>
</dbReference>
<dbReference type="Gene3D" id="2.60.40.650">
    <property type="match status" value="1"/>
</dbReference>
<keyword evidence="2" id="KW-1133">Transmembrane helix</keyword>
<feature type="transmembrane region" description="Helical" evidence="2">
    <location>
        <begin position="94"/>
        <end position="112"/>
    </location>
</feature>
<dbReference type="PANTHER" id="PTHR19372">
    <property type="entry name" value="SULFITE REDUCTASE"/>
    <property type="match status" value="1"/>
</dbReference>
<dbReference type="Pfam" id="PF17957">
    <property type="entry name" value="Big_7"/>
    <property type="match status" value="1"/>
</dbReference>
<gene>
    <name evidence="4" type="ORF">GA0070607_3359</name>
</gene>